<comment type="similarity">
    <text evidence="1 2">Belongs to the PAL/histidase family.</text>
</comment>
<reference evidence="3" key="1">
    <citation type="journal article" date="2021" name="Nat. Commun.">
        <title>Genetic determinants of endophytism in the Arabidopsis root mycobiome.</title>
        <authorList>
            <person name="Mesny F."/>
            <person name="Miyauchi S."/>
            <person name="Thiergart T."/>
            <person name="Pickel B."/>
            <person name="Atanasova L."/>
            <person name="Karlsson M."/>
            <person name="Huettel B."/>
            <person name="Barry K.W."/>
            <person name="Haridas S."/>
            <person name="Chen C."/>
            <person name="Bauer D."/>
            <person name="Andreopoulos W."/>
            <person name="Pangilinan J."/>
            <person name="LaButti K."/>
            <person name="Riley R."/>
            <person name="Lipzen A."/>
            <person name="Clum A."/>
            <person name="Drula E."/>
            <person name="Henrissat B."/>
            <person name="Kohler A."/>
            <person name="Grigoriev I.V."/>
            <person name="Martin F.M."/>
            <person name="Hacquard S."/>
        </authorList>
    </citation>
    <scope>NUCLEOTIDE SEQUENCE</scope>
    <source>
        <strain evidence="3">MPI-SDFR-AT-0117</strain>
    </source>
</reference>
<dbReference type="AlphaFoldDB" id="A0A9P8VGG6"/>
<dbReference type="InterPro" id="IPR023144">
    <property type="entry name" value="Phe_NH3-lyase_shielding_dom_sf"/>
</dbReference>
<name>A0A9P8VGG6_9PEZI</name>
<dbReference type="SUPFAM" id="SSF48557">
    <property type="entry name" value="L-aspartase-like"/>
    <property type="match status" value="1"/>
</dbReference>
<dbReference type="GO" id="GO:0006559">
    <property type="term" value="P:L-phenylalanine catabolic process"/>
    <property type="evidence" value="ECO:0007669"/>
    <property type="project" value="InterPro"/>
</dbReference>
<dbReference type="Pfam" id="PF00221">
    <property type="entry name" value="Lyase_aromatic"/>
    <property type="match status" value="1"/>
</dbReference>
<evidence type="ECO:0000313" key="4">
    <source>
        <dbReference type="Proteomes" id="UP000770015"/>
    </source>
</evidence>
<accession>A0A9P8VGG6</accession>
<dbReference type="InterPro" id="IPR022313">
    <property type="entry name" value="Phe/His_NH3-lyase_AS"/>
</dbReference>
<dbReference type="PROSITE" id="PS00488">
    <property type="entry name" value="PAL_HISTIDASE"/>
    <property type="match status" value="1"/>
</dbReference>
<dbReference type="InterPro" id="IPR005922">
    <property type="entry name" value="Phe_NH3-lyase"/>
</dbReference>
<dbReference type="InterPro" id="IPR001106">
    <property type="entry name" value="Aromatic_Lyase"/>
</dbReference>
<keyword evidence="2" id="KW-0456">Lyase</keyword>
<organism evidence="3 4">
    <name type="scientific">Plectosphaerella plurivora</name>
    <dbReference type="NCBI Taxonomy" id="936078"/>
    <lineage>
        <taxon>Eukaryota</taxon>
        <taxon>Fungi</taxon>
        <taxon>Dikarya</taxon>
        <taxon>Ascomycota</taxon>
        <taxon>Pezizomycotina</taxon>
        <taxon>Sordariomycetes</taxon>
        <taxon>Hypocreomycetidae</taxon>
        <taxon>Glomerellales</taxon>
        <taxon>Plectosphaerellaceae</taxon>
        <taxon>Plectosphaerella</taxon>
    </lineage>
</organism>
<dbReference type="OrthoDB" id="10051290at2759"/>
<comment type="caution">
    <text evidence="3">The sequence shown here is derived from an EMBL/GenBank/DDBJ whole genome shotgun (WGS) entry which is preliminary data.</text>
</comment>
<dbReference type="Gene3D" id="1.20.200.10">
    <property type="entry name" value="Fumarase/aspartase (Central domain)"/>
    <property type="match status" value="1"/>
</dbReference>
<proteinExistence type="inferred from homology"/>
<dbReference type="InterPro" id="IPR024083">
    <property type="entry name" value="Fumarase/histidase_N"/>
</dbReference>
<dbReference type="GO" id="GO:0016841">
    <property type="term" value="F:ammonia-lyase activity"/>
    <property type="evidence" value="ECO:0007669"/>
    <property type="project" value="InterPro"/>
</dbReference>
<evidence type="ECO:0000313" key="3">
    <source>
        <dbReference type="EMBL" id="KAH6690710.1"/>
    </source>
</evidence>
<gene>
    <name evidence="3" type="ORF">F5X68DRAFT_230012</name>
</gene>
<dbReference type="CDD" id="cd00332">
    <property type="entry name" value="PAL-HAL"/>
    <property type="match status" value="1"/>
</dbReference>
<sequence length="692" mass="75053">MDAHSSPLEHASSVFKTWKALQAAKARSSLTIDGQTLDIASVVAVARHGLNPAIRNDPALRRRLQDSIDTLNLHLQHGEVIYGVNTGFGGSADSRTEQLRRLQISLLQHTQSAIITTSDIDGRGLDNDGQSHVIPRAWVRGAILTRANQNLRGHSAVRLEVIEALLALLRHNITPMVPLRGTISASGDLMPLSYIAGTIAATPGVLARLPSGEVMTARDALAAHGITPVDLAPKEGLGLINGTAPSAAAAALVDHEAQQLVLLSQMQTAFTAECLAGNAEWSAPFIHAIRPHPGQVEAAANIRRFLQGSVLVAGLDRKKRTGGGLWQDRYSTRTAPQWIGPYLEDLLLARRQIETELNSTSDNPVVDSVSDEVFSGGNFQAASITSALEKTRLALQMVGRMLFSQCTELLNPDLNNGLDPNLVFGDPDSSYTLKGIDVNMAAYMAELAALAHPISSHVQSAEMHNQGINSLAFLSARRTMEALDVLAHMSACHIYTCCQAIDLRDYHRRFLASVPLASTLEYLARALCLSDQQHAALSEDLHNTLTQAWYDANKTAHIPRCAQVAATLASRVLSFAAAAGNTPATVRTIAEFESTLRRRMEAWIYDSTNDPEEASPGLGQGAAALYNFVRGQLGVPFHRGLRDHDTHRTVGSDVTKTYEAIRGEQLMDRVMAEFADAWDTSPNYQQRSPWKL</sequence>
<dbReference type="Gene3D" id="1.10.274.20">
    <property type="entry name" value="Phenylalanine ammonia-lyase 1, domain 3"/>
    <property type="match status" value="1"/>
</dbReference>
<dbReference type="EMBL" id="JAGSXJ010000006">
    <property type="protein sequence ID" value="KAH6690710.1"/>
    <property type="molecule type" value="Genomic_DNA"/>
</dbReference>
<dbReference type="Gene3D" id="1.10.275.10">
    <property type="entry name" value="Fumarase/aspartase (N-terminal domain)"/>
    <property type="match status" value="1"/>
</dbReference>
<dbReference type="PANTHER" id="PTHR10362">
    <property type="entry name" value="HISTIDINE AMMONIA-LYASE"/>
    <property type="match status" value="1"/>
</dbReference>
<dbReference type="InterPro" id="IPR008948">
    <property type="entry name" value="L-Aspartase-like"/>
</dbReference>
<evidence type="ECO:0000256" key="1">
    <source>
        <dbReference type="ARBA" id="ARBA00007238"/>
    </source>
</evidence>
<dbReference type="GO" id="GO:0005737">
    <property type="term" value="C:cytoplasm"/>
    <property type="evidence" value="ECO:0007669"/>
    <property type="project" value="InterPro"/>
</dbReference>
<protein>
    <submittedName>
        <fullName evidence="3">Phenylalanine ammonia-lyase</fullName>
    </submittedName>
</protein>
<keyword evidence="4" id="KW-1185">Reference proteome</keyword>
<evidence type="ECO:0000256" key="2">
    <source>
        <dbReference type="RuleBase" id="RU003954"/>
    </source>
</evidence>
<dbReference type="Proteomes" id="UP000770015">
    <property type="component" value="Unassembled WGS sequence"/>
</dbReference>
<dbReference type="NCBIfam" id="TIGR01226">
    <property type="entry name" value="phe_am_lyase"/>
    <property type="match status" value="1"/>
</dbReference>